<dbReference type="AlphaFoldDB" id="A0A0F9UPP8"/>
<dbReference type="EMBL" id="LAZR01000878">
    <property type="protein sequence ID" value="KKN55583.1"/>
    <property type="molecule type" value="Genomic_DNA"/>
</dbReference>
<accession>A0A0F9UPP8</accession>
<protein>
    <submittedName>
        <fullName evidence="1">Uncharacterized protein</fullName>
    </submittedName>
</protein>
<proteinExistence type="predicted"/>
<comment type="caution">
    <text evidence="1">The sequence shown here is derived from an EMBL/GenBank/DDBJ whole genome shotgun (WGS) entry which is preliminary data.</text>
</comment>
<organism evidence="1">
    <name type="scientific">marine sediment metagenome</name>
    <dbReference type="NCBI Taxonomy" id="412755"/>
    <lineage>
        <taxon>unclassified sequences</taxon>
        <taxon>metagenomes</taxon>
        <taxon>ecological metagenomes</taxon>
    </lineage>
</organism>
<gene>
    <name evidence="1" type="ORF">LCGC14_0580550</name>
</gene>
<reference evidence="1" key="1">
    <citation type="journal article" date="2015" name="Nature">
        <title>Complex archaea that bridge the gap between prokaryotes and eukaryotes.</title>
        <authorList>
            <person name="Spang A."/>
            <person name="Saw J.H."/>
            <person name="Jorgensen S.L."/>
            <person name="Zaremba-Niedzwiedzka K."/>
            <person name="Martijn J."/>
            <person name="Lind A.E."/>
            <person name="van Eijk R."/>
            <person name="Schleper C."/>
            <person name="Guy L."/>
            <person name="Ettema T.J."/>
        </authorList>
    </citation>
    <scope>NUCLEOTIDE SEQUENCE</scope>
</reference>
<evidence type="ECO:0000313" key="1">
    <source>
        <dbReference type="EMBL" id="KKN55583.1"/>
    </source>
</evidence>
<name>A0A0F9UPP8_9ZZZZ</name>
<sequence length="150" mass="16893">MEDTQFHWKQIHRITASQEPLGPDEKSSANIPKKAKTVYPKEKGVEIRLSSTVKGTAEIYIYAARKDDGVVEVASGVVRTGAQTIERDNQLCYCVDFISIKNHWLSKIKIASPANSWARIMFATHGYHRVFARVKFSTGQFYVDMVGADL</sequence>